<evidence type="ECO:0000313" key="2">
    <source>
        <dbReference type="Proteomes" id="UP001597403"/>
    </source>
</evidence>
<proteinExistence type="predicted"/>
<comment type="caution">
    <text evidence="1">The sequence shown here is derived from an EMBL/GenBank/DDBJ whole genome shotgun (WGS) entry which is preliminary data.</text>
</comment>
<reference evidence="2" key="1">
    <citation type="journal article" date="2019" name="Int. J. Syst. Evol. Microbiol.">
        <title>The Global Catalogue of Microorganisms (GCM) 10K type strain sequencing project: providing services to taxonomists for standard genome sequencing and annotation.</title>
        <authorList>
            <consortium name="The Broad Institute Genomics Platform"/>
            <consortium name="The Broad Institute Genome Sequencing Center for Infectious Disease"/>
            <person name="Wu L."/>
            <person name="Ma J."/>
        </authorList>
    </citation>
    <scope>NUCLEOTIDE SEQUENCE [LARGE SCALE GENOMIC DNA]</scope>
    <source>
        <strain evidence="2">CGMCC 1.15067</strain>
    </source>
</reference>
<gene>
    <name evidence="1" type="ORF">ACFSGI_02360</name>
</gene>
<organism evidence="1 2">
    <name type="scientific">Paenibacillus nicotianae</name>
    <dbReference type="NCBI Taxonomy" id="1526551"/>
    <lineage>
        <taxon>Bacteria</taxon>
        <taxon>Bacillati</taxon>
        <taxon>Bacillota</taxon>
        <taxon>Bacilli</taxon>
        <taxon>Bacillales</taxon>
        <taxon>Paenibacillaceae</taxon>
        <taxon>Paenibacillus</taxon>
    </lineage>
</organism>
<keyword evidence="2" id="KW-1185">Reference proteome</keyword>
<dbReference type="PROSITE" id="PS51257">
    <property type="entry name" value="PROKAR_LIPOPROTEIN"/>
    <property type="match status" value="1"/>
</dbReference>
<dbReference type="EMBL" id="JBHUGF010000005">
    <property type="protein sequence ID" value="MFD1988815.1"/>
    <property type="molecule type" value="Genomic_DNA"/>
</dbReference>
<evidence type="ECO:0000313" key="1">
    <source>
        <dbReference type="EMBL" id="MFD1988815.1"/>
    </source>
</evidence>
<name>A0ABW4UQY1_9BACL</name>
<protein>
    <recommendedName>
        <fullName evidence="3">Lipoprotein</fullName>
    </recommendedName>
</protein>
<accession>A0ABW4UQY1</accession>
<sequence length="182" mass="21300">MKNMNLIFLIFIFIITGCEIKTASEQDHKIVGEQINMKNNLQEKLNGKWIVKDIIKYAYITTIDLKVAKDLKGSYFNINNEEFTSEPSKIREILMQEDQNTTPVLKKPYYVFTDITHMEESERAPSLNELGFDGEHIYNVEIYKDDRYQNQWSLGILLFDPAFPNRIVLSTNGVYFELEKSI</sequence>
<dbReference type="RefSeq" id="WP_204827367.1">
    <property type="nucleotide sequence ID" value="NZ_JBHUGF010000005.1"/>
</dbReference>
<evidence type="ECO:0008006" key="3">
    <source>
        <dbReference type="Google" id="ProtNLM"/>
    </source>
</evidence>
<dbReference type="Proteomes" id="UP001597403">
    <property type="component" value="Unassembled WGS sequence"/>
</dbReference>